<sequence length="68" mass="7894">MLAYVVMWVTVWNACNAMVKRVIDETGLFNVEREEDLRRGPQIYSEGRHDSGKVQKTEKVEEPVTLLK</sequence>
<feature type="chain" id="PRO_5023143128" evidence="2">
    <location>
        <begin position="18"/>
        <end position="68"/>
    </location>
</feature>
<evidence type="ECO:0000256" key="1">
    <source>
        <dbReference type="SAM" id="MobiDB-lite"/>
    </source>
</evidence>
<feature type="compositionally biased region" description="Basic and acidic residues" evidence="1">
    <location>
        <begin position="46"/>
        <end position="62"/>
    </location>
</feature>
<dbReference type="AlphaFoldDB" id="A0A5B7DK38"/>
<name>A0A5B7DK38_PORTR</name>
<feature type="region of interest" description="Disordered" evidence="1">
    <location>
        <begin position="40"/>
        <end position="68"/>
    </location>
</feature>
<dbReference type="EMBL" id="VSRR010001023">
    <property type="protein sequence ID" value="MPC21830.1"/>
    <property type="molecule type" value="Genomic_DNA"/>
</dbReference>
<keyword evidence="2" id="KW-0732">Signal</keyword>
<dbReference type="Proteomes" id="UP000324222">
    <property type="component" value="Unassembled WGS sequence"/>
</dbReference>
<organism evidence="3 4">
    <name type="scientific">Portunus trituberculatus</name>
    <name type="common">Swimming crab</name>
    <name type="synonym">Neptunus trituberculatus</name>
    <dbReference type="NCBI Taxonomy" id="210409"/>
    <lineage>
        <taxon>Eukaryota</taxon>
        <taxon>Metazoa</taxon>
        <taxon>Ecdysozoa</taxon>
        <taxon>Arthropoda</taxon>
        <taxon>Crustacea</taxon>
        <taxon>Multicrustacea</taxon>
        <taxon>Malacostraca</taxon>
        <taxon>Eumalacostraca</taxon>
        <taxon>Eucarida</taxon>
        <taxon>Decapoda</taxon>
        <taxon>Pleocyemata</taxon>
        <taxon>Brachyura</taxon>
        <taxon>Eubrachyura</taxon>
        <taxon>Portunoidea</taxon>
        <taxon>Portunidae</taxon>
        <taxon>Portuninae</taxon>
        <taxon>Portunus</taxon>
    </lineage>
</organism>
<protein>
    <submittedName>
        <fullName evidence="3">Uncharacterized protein</fullName>
    </submittedName>
</protein>
<feature type="signal peptide" evidence="2">
    <location>
        <begin position="1"/>
        <end position="17"/>
    </location>
</feature>
<evidence type="ECO:0000313" key="3">
    <source>
        <dbReference type="EMBL" id="MPC21830.1"/>
    </source>
</evidence>
<comment type="caution">
    <text evidence="3">The sequence shown here is derived from an EMBL/GenBank/DDBJ whole genome shotgun (WGS) entry which is preliminary data.</text>
</comment>
<proteinExistence type="predicted"/>
<evidence type="ECO:0000313" key="4">
    <source>
        <dbReference type="Proteomes" id="UP000324222"/>
    </source>
</evidence>
<gene>
    <name evidence="3" type="ORF">E2C01_014831</name>
</gene>
<reference evidence="3 4" key="1">
    <citation type="submission" date="2019-05" db="EMBL/GenBank/DDBJ databases">
        <title>Another draft genome of Portunus trituberculatus and its Hox gene families provides insights of decapod evolution.</title>
        <authorList>
            <person name="Jeong J.-H."/>
            <person name="Song I."/>
            <person name="Kim S."/>
            <person name="Choi T."/>
            <person name="Kim D."/>
            <person name="Ryu S."/>
            <person name="Kim W."/>
        </authorList>
    </citation>
    <scope>NUCLEOTIDE SEQUENCE [LARGE SCALE GENOMIC DNA]</scope>
    <source>
        <tissue evidence="3">Muscle</tissue>
    </source>
</reference>
<keyword evidence="4" id="KW-1185">Reference proteome</keyword>
<evidence type="ECO:0000256" key="2">
    <source>
        <dbReference type="SAM" id="SignalP"/>
    </source>
</evidence>
<accession>A0A5B7DK38</accession>